<name>A0A6J6F5M5_9ZZZZ</name>
<dbReference type="Pfam" id="PF02350">
    <property type="entry name" value="Epimerase_2"/>
    <property type="match status" value="1"/>
</dbReference>
<dbReference type="InterPro" id="IPR003331">
    <property type="entry name" value="UDP_GlcNAc_Epimerase_2_dom"/>
</dbReference>
<gene>
    <name evidence="2" type="ORF">UFOPK1684_01490</name>
</gene>
<accession>A0A6J6F5M5</accession>
<proteinExistence type="predicted"/>
<dbReference type="Gene3D" id="3.40.50.2000">
    <property type="entry name" value="Glycogen Phosphorylase B"/>
    <property type="match status" value="2"/>
</dbReference>
<evidence type="ECO:0000313" key="2">
    <source>
        <dbReference type="EMBL" id="CAB4582194.1"/>
    </source>
</evidence>
<organism evidence="2">
    <name type="scientific">freshwater metagenome</name>
    <dbReference type="NCBI Taxonomy" id="449393"/>
    <lineage>
        <taxon>unclassified sequences</taxon>
        <taxon>metagenomes</taxon>
        <taxon>ecological metagenomes</taxon>
    </lineage>
</organism>
<protein>
    <submittedName>
        <fullName evidence="2">Unannotated protein</fullName>
    </submittedName>
</protein>
<feature type="domain" description="UDP-N-acetylglucosamine 2-epimerase" evidence="1">
    <location>
        <begin position="6"/>
        <end position="154"/>
    </location>
</feature>
<evidence type="ECO:0000259" key="1">
    <source>
        <dbReference type="Pfam" id="PF02350"/>
    </source>
</evidence>
<dbReference type="SUPFAM" id="SSF53756">
    <property type="entry name" value="UDP-Glycosyltransferase/glycogen phosphorylase"/>
    <property type="match status" value="1"/>
</dbReference>
<reference evidence="2" key="1">
    <citation type="submission" date="2020-05" db="EMBL/GenBank/DDBJ databases">
        <authorList>
            <person name="Chiriac C."/>
            <person name="Salcher M."/>
            <person name="Ghai R."/>
            <person name="Kavagutti S V."/>
        </authorList>
    </citation>
    <scope>NUCLEOTIDE SEQUENCE</scope>
</reference>
<sequence length="180" mass="18853">MSDAQTEVSALVAALEAMPEATVILTMPNADPEHQVIVDVLRGAAERHPGRWLFSESLGQVNYWSVMALATAVVGNSSSGILEAPSFRVATINIGPRQRGRVFAHSVVSCLPTEASISGAFQRVTSKQFRDSLGAVTNPLGGPGAANGILAVIENLPAGNLKGKVFYDQPGSQAKADRVS</sequence>
<dbReference type="EMBL" id="CAEZTM010000114">
    <property type="protein sequence ID" value="CAB4582194.1"/>
    <property type="molecule type" value="Genomic_DNA"/>
</dbReference>
<dbReference type="AlphaFoldDB" id="A0A6J6F5M5"/>